<protein>
    <recommendedName>
        <fullName evidence="2">Serpin domain-containing protein</fullName>
    </recommendedName>
</protein>
<reference evidence="3" key="2">
    <citation type="submission" date="2018-05" db="EMBL/GenBank/DDBJ databases">
        <title>OpunRS2 (Oryza punctata Reference Sequence Version 2).</title>
        <authorList>
            <person name="Zhang J."/>
            <person name="Kudrna D."/>
            <person name="Lee S."/>
            <person name="Talag J."/>
            <person name="Welchert J."/>
            <person name="Wing R.A."/>
        </authorList>
    </citation>
    <scope>NUCLEOTIDE SEQUENCE [LARGE SCALE GENOMIC DNA]</scope>
</reference>
<organism evidence="3">
    <name type="scientific">Oryza punctata</name>
    <name type="common">Red rice</name>
    <dbReference type="NCBI Taxonomy" id="4537"/>
    <lineage>
        <taxon>Eukaryota</taxon>
        <taxon>Viridiplantae</taxon>
        <taxon>Streptophyta</taxon>
        <taxon>Embryophyta</taxon>
        <taxon>Tracheophyta</taxon>
        <taxon>Spermatophyta</taxon>
        <taxon>Magnoliopsida</taxon>
        <taxon>Liliopsida</taxon>
        <taxon>Poales</taxon>
        <taxon>Poaceae</taxon>
        <taxon>BOP clade</taxon>
        <taxon>Oryzoideae</taxon>
        <taxon>Oryzeae</taxon>
        <taxon>Oryzinae</taxon>
        <taxon>Oryza</taxon>
    </lineage>
</organism>
<dbReference type="Gramene" id="OPUNC07G00480.1">
    <property type="protein sequence ID" value="OPUNC07G00480.1"/>
    <property type="gene ID" value="OPUNC07G00480"/>
</dbReference>
<dbReference type="InterPro" id="IPR036186">
    <property type="entry name" value="Serpin_sf"/>
</dbReference>
<dbReference type="STRING" id="4537.A0A0E0LG66"/>
<dbReference type="AlphaFoldDB" id="A0A0E0LG66"/>
<evidence type="ECO:0000259" key="2">
    <source>
        <dbReference type="Pfam" id="PF00079"/>
    </source>
</evidence>
<dbReference type="InterPro" id="IPR042178">
    <property type="entry name" value="Serpin_sf_1"/>
</dbReference>
<comment type="similarity">
    <text evidence="1">Belongs to the serpin family.</text>
</comment>
<dbReference type="InterPro" id="IPR023796">
    <property type="entry name" value="Serpin_dom"/>
</dbReference>
<dbReference type="Pfam" id="PF00079">
    <property type="entry name" value="Serpin"/>
    <property type="match status" value="1"/>
</dbReference>
<accession>A0A0E0LG66</accession>
<evidence type="ECO:0000313" key="3">
    <source>
        <dbReference type="EnsemblPlants" id="OPUNC07G00480.1"/>
    </source>
</evidence>
<reference evidence="3" key="1">
    <citation type="submission" date="2015-04" db="UniProtKB">
        <authorList>
            <consortium name="EnsemblPlants"/>
        </authorList>
    </citation>
    <scope>IDENTIFICATION</scope>
</reference>
<dbReference type="Gene3D" id="3.30.497.10">
    <property type="entry name" value="Antithrombin, subunit I, domain 2"/>
    <property type="match status" value="1"/>
</dbReference>
<keyword evidence="4" id="KW-1185">Reference proteome</keyword>
<evidence type="ECO:0000256" key="1">
    <source>
        <dbReference type="ARBA" id="ARBA00009500"/>
    </source>
</evidence>
<sequence length="126" mass="13802">MDDEPGPGISLLDSVQVGQTDLRHEEPYKGDELAWHLLASSWLSCRRTLARMQASNSSKMSKVVEERFSNLVFSPPSIYSALSVVTAGARERTQSELLKALGTGSHEELAENVSNMMQRALPDGTP</sequence>
<dbReference type="Proteomes" id="UP000026962">
    <property type="component" value="Chromosome 7"/>
</dbReference>
<name>A0A0E0LG66_ORYPU</name>
<dbReference type="HOGENOM" id="CLU_1985214_0_0_1"/>
<feature type="domain" description="Serpin" evidence="2">
    <location>
        <begin position="67"/>
        <end position="119"/>
    </location>
</feature>
<evidence type="ECO:0000313" key="4">
    <source>
        <dbReference type="Proteomes" id="UP000026962"/>
    </source>
</evidence>
<dbReference type="EnsemblPlants" id="OPUNC07G00480.1">
    <property type="protein sequence ID" value="OPUNC07G00480.1"/>
    <property type="gene ID" value="OPUNC07G00480"/>
</dbReference>
<dbReference type="SUPFAM" id="SSF56574">
    <property type="entry name" value="Serpins"/>
    <property type="match status" value="1"/>
</dbReference>
<proteinExistence type="inferred from homology"/>